<organism evidence="5 6">
    <name type="scientific">Aspergillus sclerotialis</name>
    <dbReference type="NCBI Taxonomy" id="2070753"/>
    <lineage>
        <taxon>Eukaryota</taxon>
        <taxon>Fungi</taxon>
        <taxon>Dikarya</taxon>
        <taxon>Ascomycota</taxon>
        <taxon>Pezizomycotina</taxon>
        <taxon>Eurotiomycetes</taxon>
        <taxon>Eurotiomycetidae</taxon>
        <taxon>Eurotiales</taxon>
        <taxon>Aspergillaceae</taxon>
        <taxon>Aspergillus</taxon>
        <taxon>Aspergillus subgen. Polypaecilum</taxon>
    </lineage>
</organism>
<sequence length="276" mass="28004">MQISFPTLLLLISVAITSLGLPQPNALVRDALVVPDSHELPDLAKRRGGGGGGRGGGSSGGGGGGRSGSSSGGGRGGSSGSGSRGGGSSSSRTGSNSNVGGSTRSGSGHQPSYGRGGSFYAGGATAPYAAGRRSPLGLAPFLLPVAALGFFPGLWLYGAYAYPYTHQYHYVNHTTNQNESLPVVCLCQQYSECGCDDNNNSTYFQSLFNGSEPTNSSVVRVVDVNGTEKIYVNGTLPNGTTVASSSAQPAAYIPTVLHVSGYWVMVAIAASAVWVL</sequence>
<evidence type="ECO:0000256" key="3">
    <source>
        <dbReference type="SAM" id="SignalP"/>
    </source>
</evidence>
<accession>A0A3A2ZEG8</accession>
<evidence type="ECO:0000256" key="1">
    <source>
        <dbReference type="SAM" id="MobiDB-lite"/>
    </source>
</evidence>
<dbReference type="PANTHER" id="PTHR42091:SF1">
    <property type="entry name" value="CONSERVED GLYCINE-RICH PROTEIN (AFU_ORTHOLOGUE AFUA_7G02440)"/>
    <property type="match status" value="1"/>
</dbReference>
<feature type="compositionally biased region" description="Low complexity" evidence="1">
    <location>
        <begin position="89"/>
        <end position="108"/>
    </location>
</feature>
<evidence type="ECO:0000313" key="6">
    <source>
        <dbReference type="Proteomes" id="UP000266188"/>
    </source>
</evidence>
<reference evidence="6" key="1">
    <citation type="submission" date="2017-02" db="EMBL/GenBank/DDBJ databases">
        <authorList>
            <person name="Tafer H."/>
            <person name="Lopandic K."/>
        </authorList>
    </citation>
    <scope>NUCLEOTIDE SEQUENCE [LARGE SCALE GENOMIC DNA]</scope>
    <source>
        <strain evidence="6">CBS 366.77</strain>
    </source>
</reference>
<protein>
    <submittedName>
        <fullName evidence="5">Conserved glycine-rich protein</fullName>
    </submittedName>
</protein>
<feature type="signal peptide" evidence="3">
    <location>
        <begin position="1"/>
        <end position="22"/>
    </location>
</feature>
<keyword evidence="2" id="KW-0812">Transmembrane</keyword>
<dbReference type="PANTHER" id="PTHR42091">
    <property type="entry name" value="CONSERVED GLYCINE-RICH PROTEIN (AFU_ORTHOLOGUE AFUA_7G02440)"/>
    <property type="match status" value="1"/>
</dbReference>
<feature type="region of interest" description="Disordered" evidence="1">
    <location>
        <begin position="42"/>
        <end position="114"/>
    </location>
</feature>
<feature type="transmembrane region" description="Helical" evidence="2">
    <location>
        <begin position="251"/>
        <end position="275"/>
    </location>
</feature>
<keyword evidence="3" id="KW-0732">Signal</keyword>
<dbReference type="EMBL" id="MVGC01000377">
    <property type="protein sequence ID" value="RJE19717.1"/>
    <property type="molecule type" value="Genomic_DNA"/>
</dbReference>
<dbReference type="OrthoDB" id="5425547at2759"/>
<comment type="caution">
    <text evidence="5">The sequence shown here is derived from an EMBL/GenBank/DDBJ whole genome shotgun (WGS) entry which is preliminary data.</text>
</comment>
<feature type="domain" description="DUF7732" evidence="4">
    <location>
        <begin position="119"/>
        <end position="240"/>
    </location>
</feature>
<evidence type="ECO:0000256" key="2">
    <source>
        <dbReference type="SAM" id="Phobius"/>
    </source>
</evidence>
<dbReference type="InterPro" id="IPR056634">
    <property type="entry name" value="DUF7732"/>
</dbReference>
<keyword evidence="2" id="KW-0472">Membrane</keyword>
<name>A0A3A2ZEG8_9EURO</name>
<evidence type="ECO:0000259" key="4">
    <source>
        <dbReference type="Pfam" id="PF24866"/>
    </source>
</evidence>
<feature type="chain" id="PRO_5017197802" evidence="3">
    <location>
        <begin position="23"/>
        <end position="276"/>
    </location>
</feature>
<dbReference type="STRING" id="2070753.A0A3A2ZEG8"/>
<proteinExistence type="predicted"/>
<dbReference type="Proteomes" id="UP000266188">
    <property type="component" value="Unassembled WGS sequence"/>
</dbReference>
<keyword evidence="2" id="KW-1133">Transmembrane helix</keyword>
<keyword evidence="6" id="KW-1185">Reference proteome</keyword>
<gene>
    <name evidence="5" type="ORF">PHISCL_07952</name>
</gene>
<feature type="compositionally biased region" description="Gly residues" evidence="1">
    <location>
        <begin position="49"/>
        <end position="88"/>
    </location>
</feature>
<evidence type="ECO:0000313" key="5">
    <source>
        <dbReference type="EMBL" id="RJE19717.1"/>
    </source>
</evidence>
<dbReference type="Pfam" id="PF24866">
    <property type="entry name" value="DUF7732"/>
    <property type="match status" value="1"/>
</dbReference>
<dbReference type="AlphaFoldDB" id="A0A3A2ZEG8"/>